<dbReference type="EMBL" id="BTSY01000005">
    <property type="protein sequence ID" value="GMT26354.1"/>
    <property type="molecule type" value="Genomic_DNA"/>
</dbReference>
<feature type="domain" description="Apple" evidence="3">
    <location>
        <begin position="22"/>
        <end position="84"/>
    </location>
</feature>
<dbReference type="Proteomes" id="UP001432322">
    <property type="component" value="Unassembled WGS sequence"/>
</dbReference>
<keyword evidence="2" id="KW-0732">Signal</keyword>
<reference evidence="4" key="1">
    <citation type="submission" date="2023-10" db="EMBL/GenBank/DDBJ databases">
        <title>Genome assembly of Pristionchus species.</title>
        <authorList>
            <person name="Yoshida K."/>
            <person name="Sommer R.J."/>
        </authorList>
    </citation>
    <scope>NUCLEOTIDE SEQUENCE</scope>
    <source>
        <strain evidence="4">RS5133</strain>
    </source>
</reference>
<dbReference type="InterPro" id="IPR003609">
    <property type="entry name" value="Pan_app"/>
</dbReference>
<proteinExistence type="predicted"/>
<organism evidence="4 5">
    <name type="scientific">Pristionchus fissidentatus</name>
    <dbReference type="NCBI Taxonomy" id="1538716"/>
    <lineage>
        <taxon>Eukaryota</taxon>
        <taxon>Metazoa</taxon>
        <taxon>Ecdysozoa</taxon>
        <taxon>Nematoda</taxon>
        <taxon>Chromadorea</taxon>
        <taxon>Rhabditida</taxon>
        <taxon>Rhabditina</taxon>
        <taxon>Diplogasteromorpha</taxon>
        <taxon>Diplogasteroidea</taxon>
        <taxon>Neodiplogasteridae</taxon>
        <taxon>Pristionchus</taxon>
    </lineage>
</organism>
<feature type="non-terminal residue" evidence="4">
    <location>
        <position position="113"/>
    </location>
</feature>
<evidence type="ECO:0000256" key="2">
    <source>
        <dbReference type="SAM" id="SignalP"/>
    </source>
</evidence>
<evidence type="ECO:0000313" key="5">
    <source>
        <dbReference type="Proteomes" id="UP001432322"/>
    </source>
</evidence>
<gene>
    <name evidence="4" type="ORF">PFISCL1PPCAC_17651</name>
</gene>
<protein>
    <recommendedName>
        <fullName evidence="3">Apple domain-containing protein</fullName>
    </recommendedName>
</protein>
<keyword evidence="5" id="KW-1185">Reference proteome</keyword>
<comment type="caution">
    <text evidence="4">The sequence shown here is derived from an EMBL/GenBank/DDBJ whole genome shotgun (WGS) entry which is preliminary data.</text>
</comment>
<dbReference type="SUPFAM" id="SSF57414">
    <property type="entry name" value="Hairpin loop containing domain-like"/>
    <property type="match status" value="1"/>
</dbReference>
<feature type="chain" id="PRO_5043697453" description="Apple domain-containing protein" evidence="2">
    <location>
        <begin position="21"/>
        <end position="113"/>
    </location>
</feature>
<evidence type="ECO:0000256" key="1">
    <source>
        <dbReference type="SAM" id="MobiDB-lite"/>
    </source>
</evidence>
<dbReference type="PROSITE" id="PS50948">
    <property type="entry name" value="PAN"/>
    <property type="match status" value="1"/>
</dbReference>
<name>A0AAV5W6I5_9BILA</name>
<sequence length="113" mass="12100">MTATPLLLLFTVQFIRVVESSCFTQNVDVMAARPLLTESQTATEVDCESACTANVKCDAYAYIVTRCELLGARVAEAQLWERNADCVTGAPPSTEATTVATTTTTQSTLPTTT</sequence>
<accession>A0AAV5W6I5</accession>
<feature type="signal peptide" evidence="2">
    <location>
        <begin position="1"/>
        <end position="20"/>
    </location>
</feature>
<feature type="region of interest" description="Disordered" evidence="1">
    <location>
        <begin position="91"/>
        <end position="113"/>
    </location>
</feature>
<evidence type="ECO:0000313" key="4">
    <source>
        <dbReference type="EMBL" id="GMT26354.1"/>
    </source>
</evidence>
<dbReference type="AlphaFoldDB" id="A0AAV5W6I5"/>
<dbReference type="Gene3D" id="3.50.4.10">
    <property type="entry name" value="Hepatocyte Growth Factor"/>
    <property type="match status" value="1"/>
</dbReference>
<evidence type="ECO:0000259" key="3">
    <source>
        <dbReference type="PROSITE" id="PS50948"/>
    </source>
</evidence>